<proteinExistence type="predicted"/>
<evidence type="ECO:0008006" key="4">
    <source>
        <dbReference type="Google" id="ProtNLM"/>
    </source>
</evidence>
<evidence type="ECO:0000313" key="3">
    <source>
        <dbReference type="Proteomes" id="UP000249467"/>
    </source>
</evidence>
<name>A0A2W4XMM0_9CYAN</name>
<reference evidence="2 3" key="1">
    <citation type="submission" date="2018-04" db="EMBL/GenBank/DDBJ databases">
        <authorList>
            <person name="Go L.Y."/>
            <person name="Mitchell J.A."/>
        </authorList>
    </citation>
    <scope>NUCLEOTIDE SEQUENCE [LARGE SCALE GENOMIC DNA]</scope>
    <source>
        <strain evidence="2">ULC066bin1</strain>
    </source>
</reference>
<protein>
    <recommendedName>
        <fullName evidence="4">Circadian oscillating protein COP23</fullName>
    </recommendedName>
</protein>
<comment type="caution">
    <text evidence="2">The sequence shown here is derived from an EMBL/GenBank/DDBJ whole genome shotgun (WGS) entry which is preliminary data.</text>
</comment>
<feature type="region of interest" description="Disordered" evidence="1">
    <location>
        <begin position="46"/>
        <end position="68"/>
    </location>
</feature>
<sequence>MNYQSKKTSKFLLKHLGYLSVAIAMTMPLVALPSFAQIIPVETNPNSNPSKLPSENPNDKAANPTDNKTARFSCQARDGQYIVVYQPKSQPQKYFPWAAPSTMGDGWSPERRCNEISRRLESYRPDGLLEMRTSTENGYNVICATTDKNSACRIVLTVPNGQDPIATRDKVFGNLTTADSGQATTAVNTYQGRDRSLGDLTSDLGLGIDLKGINGVLGSVLSSNRSGATTPTNIRGGNLYLKPFLDPSDGGTGSSLGNSNFTGGRRLNPDNFR</sequence>
<organism evidence="2 3">
    <name type="scientific">Pseudanabaena frigida</name>
    <dbReference type="NCBI Taxonomy" id="945775"/>
    <lineage>
        <taxon>Bacteria</taxon>
        <taxon>Bacillati</taxon>
        <taxon>Cyanobacteriota</taxon>
        <taxon>Cyanophyceae</taxon>
        <taxon>Pseudanabaenales</taxon>
        <taxon>Pseudanabaenaceae</taxon>
        <taxon>Pseudanabaena</taxon>
    </lineage>
</organism>
<evidence type="ECO:0000313" key="2">
    <source>
        <dbReference type="EMBL" id="PZO35785.1"/>
    </source>
</evidence>
<feature type="region of interest" description="Disordered" evidence="1">
    <location>
        <begin position="251"/>
        <end position="273"/>
    </location>
</feature>
<gene>
    <name evidence="2" type="ORF">DCF19_23045</name>
</gene>
<accession>A0A2W4XMM0</accession>
<reference evidence="2 3" key="2">
    <citation type="submission" date="2018-06" db="EMBL/GenBank/DDBJ databases">
        <title>Metagenomic assembly of (sub)arctic Cyanobacteria and their associated microbiome from non-axenic cultures.</title>
        <authorList>
            <person name="Baurain D."/>
        </authorList>
    </citation>
    <scope>NUCLEOTIDE SEQUENCE [LARGE SCALE GENOMIC DNA]</scope>
    <source>
        <strain evidence="2">ULC066bin1</strain>
    </source>
</reference>
<evidence type="ECO:0000256" key="1">
    <source>
        <dbReference type="SAM" id="MobiDB-lite"/>
    </source>
</evidence>
<dbReference type="Proteomes" id="UP000249467">
    <property type="component" value="Unassembled WGS sequence"/>
</dbReference>
<dbReference type="Pfam" id="PF14218">
    <property type="entry name" value="COP23"/>
    <property type="match status" value="1"/>
</dbReference>
<dbReference type="InterPro" id="IPR025478">
    <property type="entry name" value="COP23"/>
</dbReference>
<dbReference type="EMBL" id="QBML01000050">
    <property type="protein sequence ID" value="PZO35785.1"/>
    <property type="molecule type" value="Genomic_DNA"/>
</dbReference>
<feature type="compositionally biased region" description="Polar residues" evidence="1">
    <location>
        <begin position="46"/>
        <end position="56"/>
    </location>
</feature>
<dbReference type="AlphaFoldDB" id="A0A2W4XMM0"/>